<feature type="domain" description="6-phosphogluconate dehydrogenase NADP-binding" evidence="3">
    <location>
        <begin position="9"/>
        <end position="161"/>
    </location>
</feature>
<dbReference type="GO" id="GO:0016491">
    <property type="term" value="F:oxidoreductase activity"/>
    <property type="evidence" value="ECO:0007669"/>
    <property type="project" value="UniProtKB-KW"/>
</dbReference>
<dbReference type="InterPro" id="IPR006115">
    <property type="entry name" value="6PGDH_NADP-bd"/>
</dbReference>
<sequence length="304" mass="31687">MSTHELAPVTVIGLGPMGAGMAETFLAKGHPTTVWNRTASKADPLVSKGATKAVTPADALAASEVIVISQIDYGAMYDSLGPATGALDEKVLVNLSSGTPEELRKASAWAAGHGAVLLTGGIMTPPPGIGRPGAYVFYSGPEQAIDRHSDTLKAIADVSYVGEDPGLAMLYYQAQLFLFWSTLSSYMHSVALLETAGVSAREFLPYAARTVRELAEDGPMAFLKIITDEIEAGHSPGDLNSLTMQAVGAGHVVEASRDAGIDTAYPAALRDLFERAVKAGHAADGLGSVIEALRKPNGAPIRND</sequence>
<proteinExistence type="inferred from homology"/>
<dbReference type="Proteomes" id="UP001596074">
    <property type="component" value="Unassembled WGS sequence"/>
</dbReference>
<organism evidence="5 6">
    <name type="scientific">Actinomadura rugatobispora</name>
    <dbReference type="NCBI Taxonomy" id="1994"/>
    <lineage>
        <taxon>Bacteria</taxon>
        <taxon>Bacillati</taxon>
        <taxon>Actinomycetota</taxon>
        <taxon>Actinomycetes</taxon>
        <taxon>Streptosporangiales</taxon>
        <taxon>Thermomonosporaceae</taxon>
        <taxon>Actinomadura</taxon>
    </lineage>
</organism>
<evidence type="ECO:0000259" key="4">
    <source>
        <dbReference type="Pfam" id="PF21761"/>
    </source>
</evidence>
<gene>
    <name evidence="5" type="ORF">ACFPZN_28660</name>
</gene>
<keyword evidence="6" id="KW-1185">Reference proteome</keyword>
<dbReference type="PIRSF" id="PIRSF000103">
    <property type="entry name" value="HIBADH"/>
    <property type="match status" value="1"/>
</dbReference>
<keyword evidence="2 5" id="KW-0560">Oxidoreductase</keyword>
<evidence type="ECO:0000256" key="2">
    <source>
        <dbReference type="ARBA" id="ARBA00023002"/>
    </source>
</evidence>
<dbReference type="RefSeq" id="WP_378285341.1">
    <property type="nucleotide sequence ID" value="NZ_JBHSON010000043.1"/>
</dbReference>
<dbReference type="Gene3D" id="1.10.1040.10">
    <property type="entry name" value="N-(1-d-carboxylethyl)-l-norvaline Dehydrogenase, domain 2"/>
    <property type="match status" value="1"/>
</dbReference>
<name>A0ABW1A4Z1_9ACTN</name>
<dbReference type="EMBL" id="JBHSON010000043">
    <property type="protein sequence ID" value="MFC5749613.1"/>
    <property type="molecule type" value="Genomic_DNA"/>
</dbReference>
<dbReference type="InterPro" id="IPR051265">
    <property type="entry name" value="HIBADH-related_NP60_sf"/>
</dbReference>
<dbReference type="InterPro" id="IPR013328">
    <property type="entry name" value="6PGD_dom2"/>
</dbReference>
<dbReference type="InterPro" id="IPR048666">
    <property type="entry name" value="RedAm-like_C"/>
</dbReference>
<accession>A0ABW1A4Z1</accession>
<evidence type="ECO:0000313" key="5">
    <source>
        <dbReference type="EMBL" id="MFC5749613.1"/>
    </source>
</evidence>
<dbReference type="EC" id="1.1.-.-" evidence="5"/>
<comment type="caution">
    <text evidence="5">The sequence shown here is derived from an EMBL/GenBank/DDBJ whole genome shotgun (WGS) entry which is preliminary data.</text>
</comment>
<protein>
    <submittedName>
        <fullName evidence="5">NAD(P)-dependent oxidoreductase</fullName>
        <ecNumber evidence="5">1.1.-.-</ecNumber>
    </submittedName>
</protein>
<evidence type="ECO:0000313" key="6">
    <source>
        <dbReference type="Proteomes" id="UP001596074"/>
    </source>
</evidence>
<dbReference type="Gene3D" id="3.40.50.720">
    <property type="entry name" value="NAD(P)-binding Rossmann-like Domain"/>
    <property type="match status" value="1"/>
</dbReference>
<dbReference type="PANTHER" id="PTHR43580">
    <property type="entry name" value="OXIDOREDUCTASE GLYR1-RELATED"/>
    <property type="match status" value="1"/>
</dbReference>
<dbReference type="PANTHER" id="PTHR43580:SF2">
    <property type="entry name" value="CYTOKINE-LIKE NUCLEAR FACTOR N-PAC"/>
    <property type="match status" value="1"/>
</dbReference>
<dbReference type="SUPFAM" id="SSF51735">
    <property type="entry name" value="NAD(P)-binding Rossmann-fold domains"/>
    <property type="match status" value="1"/>
</dbReference>
<evidence type="ECO:0000259" key="3">
    <source>
        <dbReference type="Pfam" id="PF03446"/>
    </source>
</evidence>
<dbReference type="InterPro" id="IPR036291">
    <property type="entry name" value="NAD(P)-bd_dom_sf"/>
</dbReference>
<dbReference type="Pfam" id="PF03446">
    <property type="entry name" value="NAD_binding_2"/>
    <property type="match status" value="1"/>
</dbReference>
<dbReference type="Pfam" id="PF21761">
    <property type="entry name" value="RedAm-like_C"/>
    <property type="match status" value="1"/>
</dbReference>
<comment type="similarity">
    <text evidence="1">Belongs to the HIBADH-related family.</text>
</comment>
<reference evidence="6" key="1">
    <citation type="journal article" date="2019" name="Int. J. Syst. Evol. Microbiol.">
        <title>The Global Catalogue of Microorganisms (GCM) 10K type strain sequencing project: providing services to taxonomists for standard genome sequencing and annotation.</title>
        <authorList>
            <consortium name="The Broad Institute Genomics Platform"/>
            <consortium name="The Broad Institute Genome Sequencing Center for Infectious Disease"/>
            <person name="Wu L."/>
            <person name="Ma J."/>
        </authorList>
    </citation>
    <scope>NUCLEOTIDE SEQUENCE [LARGE SCALE GENOMIC DNA]</scope>
    <source>
        <strain evidence="6">KCTC 42087</strain>
    </source>
</reference>
<dbReference type="InterPro" id="IPR015815">
    <property type="entry name" value="HIBADH-related"/>
</dbReference>
<feature type="domain" description="NADPH-dependent reductive aminase-like C-terminal" evidence="4">
    <location>
        <begin position="164"/>
        <end position="295"/>
    </location>
</feature>
<evidence type="ECO:0000256" key="1">
    <source>
        <dbReference type="ARBA" id="ARBA00009080"/>
    </source>
</evidence>